<feature type="signal peptide" evidence="1">
    <location>
        <begin position="1"/>
        <end position="34"/>
    </location>
</feature>
<gene>
    <name evidence="3" type="ORF">JQS30_13125</name>
</gene>
<dbReference type="Pfam" id="PF00496">
    <property type="entry name" value="SBP_bac_5"/>
    <property type="match status" value="1"/>
</dbReference>
<dbReference type="AlphaFoldDB" id="A0A895XME0"/>
<dbReference type="EMBL" id="CP070496">
    <property type="protein sequence ID" value="QSB04703.1"/>
    <property type="molecule type" value="Genomic_DNA"/>
</dbReference>
<name>A0A895XME0_9ACTN</name>
<dbReference type="InterPro" id="IPR039424">
    <property type="entry name" value="SBP_5"/>
</dbReference>
<dbReference type="PROSITE" id="PS51257">
    <property type="entry name" value="PROKAR_LIPOPROTEIN"/>
    <property type="match status" value="1"/>
</dbReference>
<dbReference type="PANTHER" id="PTHR30290:SF65">
    <property type="entry name" value="MONOACYL PHOSPHATIDYLINOSITOL TETRAMANNOSIDE-BINDING PROTEIN LPQW-RELATED"/>
    <property type="match status" value="1"/>
</dbReference>
<dbReference type="SUPFAM" id="SSF53850">
    <property type="entry name" value="Periplasmic binding protein-like II"/>
    <property type="match status" value="1"/>
</dbReference>
<evidence type="ECO:0000313" key="4">
    <source>
        <dbReference type="Proteomes" id="UP000662939"/>
    </source>
</evidence>
<dbReference type="RefSeq" id="WP_213170700.1">
    <property type="nucleotide sequence ID" value="NZ_CP070496.1"/>
</dbReference>
<dbReference type="Gene3D" id="3.10.105.10">
    <property type="entry name" value="Dipeptide-binding Protein, Domain 3"/>
    <property type="match status" value="1"/>
</dbReference>
<keyword evidence="1" id="KW-0732">Signal</keyword>
<dbReference type="Gene3D" id="3.40.190.10">
    <property type="entry name" value="Periplasmic binding protein-like II"/>
    <property type="match status" value="1"/>
</dbReference>
<evidence type="ECO:0000259" key="2">
    <source>
        <dbReference type="Pfam" id="PF00496"/>
    </source>
</evidence>
<feature type="domain" description="Solute-binding protein family 5" evidence="2">
    <location>
        <begin position="115"/>
        <end position="503"/>
    </location>
</feature>
<dbReference type="PANTHER" id="PTHR30290">
    <property type="entry name" value="PERIPLASMIC BINDING COMPONENT OF ABC TRANSPORTER"/>
    <property type="match status" value="1"/>
</dbReference>
<dbReference type="InterPro" id="IPR000914">
    <property type="entry name" value="SBP_5_dom"/>
</dbReference>
<sequence length="588" mass="64310">MFRKKKTVLGVSAAASAALLLSACGGSGSNGSSAGVGFEDCDENPTTCNSGEAFDGEELVWGLDSGWASWSEVHGAYGQSAGDVLEPVAPRIGYFDQNADFHYNTHILTQEPELINEDPMQVQYHLNPEGTWGDGTPIGLDDFIYNWYAWSGNEDFCDEQCEPRSLGWGPHVEDITEGEEDNTIVISYNEGYQTPEWMVATVLTNPAHLAEEYGFEDWKTDPEVMGESLVNFVNTVPEYTAGPYKIVDADMGDYVSYEINEEYAGDVQPTLSNIRMEVFSDTSAIITELRQGTIHGATPGRFDPDDISTLDGVDGIRYNVAAGPGWSHFDLNTESRFLSDVELRKAVLTAVDIEEILNRTTRLTQEDAERALNHFFRNDDPDYFVDLYEGSTQGTGDVEAARAILEEAGYTWEGDTLTTEDGDAVELEYRLPAEGDNAQTTAELFQAYLSEIGIDVSLSSFADGELTEVLMEQQFDVVSFQWIGSPTFATGPTQLFSGGSGSNFGGWANDDFDELAAQVLSTTDVDEAAGYANEAGKILVEEGAYVLPIAASPALILISEDLVNVRDNWASQQRGVYNIAEWGWAEEG</sequence>
<accession>A0A895XME0</accession>
<evidence type="ECO:0000313" key="3">
    <source>
        <dbReference type="EMBL" id="QSB04703.1"/>
    </source>
</evidence>
<organism evidence="3 4">
    <name type="scientific">Natronoglycomyces albus</name>
    <dbReference type="NCBI Taxonomy" id="2811108"/>
    <lineage>
        <taxon>Bacteria</taxon>
        <taxon>Bacillati</taxon>
        <taxon>Actinomycetota</taxon>
        <taxon>Actinomycetes</taxon>
        <taxon>Glycomycetales</taxon>
        <taxon>Glycomycetaceae</taxon>
        <taxon>Natronoglycomyces</taxon>
    </lineage>
</organism>
<dbReference type="GO" id="GO:0015833">
    <property type="term" value="P:peptide transport"/>
    <property type="evidence" value="ECO:0007669"/>
    <property type="project" value="TreeGrafter"/>
</dbReference>
<proteinExistence type="predicted"/>
<dbReference type="KEGG" id="nav:JQS30_13125"/>
<protein>
    <recommendedName>
        <fullName evidence="2">Solute-binding protein family 5 domain-containing protein</fullName>
    </recommendedName>
</protein>
<reference evidence="3" key="1">
    <citation type="submission" date="2021-02" db="EMBL/GenBank/DDBJ databases">
        <title>Natronoglycomyces albus gen. nov., sp. nov, a haloalkaliphilic actinobacterium from a soda solonchak soil.</title>
        <authorList>
            <person name="Sorokin D.Y."/>
            <person name="Khijniak T.V."/>
            <person name="Zakharycheva A.P."/>
            <person name="Boueva O.V."/>
            <person name="Ariskina E.V."/>
            <person name="Hahnke R.L."/>
            <person name="Bunk B."/>
            <person name="Sproer C."/>
            <person name="Schumann P."/>
            <person name="Evtushenko L.I."/>
            <person name="Kublanov I.V."/>
        </authorList>
    </citation>
    <scope>NUCLEOTIDE SEQUENCE</scope>
    <source>
        <strain evidence="3">DSM 106290</strain>
    </source>
</reference>
<feature type="chain" id="PRO_5034069699" description="Solute-binding protein family 5 domain-containing protein" evidence="1">
    <location>
        <begin position="35"/>
        <end position="588"/>
    </location>
</feature>
<dbReference type="GO" id="GO:1904680">
    <property type="term" value="F:peptide transmembrane transporter activity"/>
    <property type="evidence" value="ECO:0007669"/>
    <property type="project" value="TreeGrafter"/>
</dbReference>
<keyword evidence="4" id="KW-1185">Reference proteome</keyword>
<evidence type="ECO:0000256" key="1">
    <source>
        <dbReference type="SAM" id="SignalP"/>
    </source>
</evidence>
<dbReference type="Proteomes" id="UP000662939">
    <property type="component" value="Chromosome"/>
</dbReference>